<dbReference type="EMBL" id="MBLM01000143">
    <property type="protein sequence ID" value="OHV31649.1"/>
    <property type="molecule type" value="Genomic_DNA"/>
</dbReference>
<organism evidence="3 4">
    <name type="scientific">Parafrankia colletiae</name>
    <dbReference type="NCBI Taxonomy" id="573497"/>
    <lineage>
        <taxon>Bacteria</taxon>
        <taxon>Bacillati</taxon>
        <taxon>Actinomycetota</taxon>
        <taxon>Actinomycetes</taxon>
        <taxon>Frankiales</taxon>
        <taxon>Frankiaceae</taxon>
        <taxon>Parafrankia</taxon>
    </lineage>
</organism>
<keyword evidence="1" id="KW-0812">Transmembrane</keyword>
<evidence type="ECO:0000313" key="4">
    <source>
        <dbReference type="Proteomes" id="UP000179627"/>
    </source>
</evidence>
<comment type="caution">
    <text evidence="3">The sequence shown here is derived from an EMBL/GenBank/DDBJ whole genome shotgun (WGS) entry which is preliminary data.</text>
</comment>
<name>A0A1S1QDI6_9ACTN</name>
<gene>
    <name evidence="3" type="ORF">CC117_25675</name>
</gene>
<keyword evidence="4" id="KW-1185">Reference proteome</keyword>
<reference evidence="4" key="1">
    <citation type="submission" date="2016-07" db="EMBL/GenBank/DDBJ databases">
        <title>Sequence Frankia sp. strain CcI1.17.</title>
        <authorList>
            <person name="Ghodhbane-Gtari F."/>
            <person name="Swanson E."/>
            <person name="Gueddou A."/>
            <person name="Morris K."/>
            <person name="Hezbri K."/>
            <person name="Ktari A."/>
            <person name="Nouioui I."/>
            <person name="Abebe-Akele F."/>
            <person name="Simpson S."/>
            <person name="Thomas K."/>
            <person name="Gtari M."/>
            <person name="Tisa L.S."/>
            <person name="Hurst S."/>
        </authorList>
    </citation>
    <scope>NUCLEOTIDE SEQUENCE [LARGE SCALE GENOMIC DNA]</scope>
    <source>
        <strain evidence="4">Cc1.17</strain>
    </source>
</reference>
<proteinExistence type="predicted"/>
<evidence type="ECO:0000313" key="3">
    <source>
        <dbReference type="EMBL" id="OHV31649.1"/>
    </source>
</evidence>
<feature type="transmembrane region" description="Helical" evidence="1">
    <location>
        <begin position="12"/>
        <end position="39"/>
    </location>
</feature>
<evidence type="ECO:0000256" key="1">
    <source>
        <dbReference type="SAM" id="Phobius"/>
    </source>
</evidence>
<dbReference type="AlphaFoldDB" id="A0A1S1QDI6"/>
<sequence length="129" mass="13427">MRRPTRRSSRDAGAVSVELVIATPLLMTMLLLVVQYALWAHASHIAATAARRGADAARAYGAPPTAGPDSAQITLDQLGDRVLTGTHIQLDAHPDTVTLTITGSAISLLPGFSLPVTGHATGAVERLTP</sequence>
<feature type="domain" description="TadE-like" evidence="2">
    <location>
        <begin position="13"/>
        <end position="54"/>
    </location>
</feature>
<accession>A0A1S1QDI6</accession>
<keyword evidence="1" id="KW-1133">Transmembrane helix</keyword>
<protein>
    <recommendedName>
        <fullName evidence="2">TadE-like domain-containing protein</fullName>
    </recommendedName>
</protein>
<evidence type="ECO:0000259" key="2">
    <source>
        <dbReference type="Pfam" id="PF07811"/>
    </source>
</evidence>
<keyword evidence="1" id="KW-0472">Membrane</keyword>
<dbReference type="InterPro" id="IPR012495">
    <property type="entry name" value="TadE-like_dom"/>
</dbReference>
<dbReference type="Proteomes" id="UP000179627">
    <property type="component" value="Unassembled WGS sequence"/>
</dbReference>
<dbReference type="Pfam" id="PF07811">
    <property type="entry name" value="TadE"/>
    <property type="match status" value="1"/>
</dbReference>